<evidence type="ECO:0000313" key="2">
    <source>
        <dbReference type="EMBL" id="CDD12164.1"/>
    </source>
</evidence>
<keyword evidence="1" id="KW-0472">Membrane</keyword>
<evidence type="ECO:0000313" key="3">
    <source>
        <dbReference type="Proteomes" id="UP000014937"/>
    </source>
</evidence>
<dbReference type="RefSeq" id="WP_021719948.1">
    <property type="nucleotide sequence ID" value="NZ_FR892784.1"/>
</dbReference>
<reference evidence="2" key="1">
    <citation type="submission" date="2012-11" db="EMBL/GenBank/DDBJ databases">
        <title>Dependencies among metagenomic species, viruses, plasmids and units of genetic variation.</title>
        <authorList>
            <person name="Nielsen H.B."/>
            <person name="Almeida M."/>
            <person name="Juncker A.S."/>
            <person name="Rasmussen S."/>
            <person name="Li J."/>
            <person name="Sunagawa S."/>
            <person name="Plichta D."/>
            <person name="Gautier L."/>
            <person name="Le Chatelier E."/>
            <person name="Peletier E."/>
            <person name="Bonde I."/>
            <person name="Nielsen T."/>
            <person name="Manichanh C."/>
            <person name="Arumugam M."/>
            <person name="Batto J."/>
            <person name="Santos M.B.Q.D."/>
            <person name="Blom N."/>
            <person name="Borruel N."/>
            <person name="Burgdorf K.S."/>
            <person name="Boumezbeur F."/>
            <person name="Casellas F."/>
            <person name="Dore J."/>
            <person name="Guarner F."/>
            <person name="Hansen T."/>
            <person name="Hildebrand F."/>
            <person name="Kaas R.S."/>
            <person name="Kennedy S."/>
            <person name="Kristiansen K."/>
            <person name="Kultima J.R."/>
            <person name="Leonard P."/>
            <person name="Levenez F."/>
            <person name="Lund O."/>
            <person name="Moumen B."/>
            <person name="Le Paslier D."/>
            <person name="Pons N."/>
            <person name="Pedersen O."/>
            <person name="Prifti E."/>
            <person name="Qin J."/>
            <person name="Raes J."/>
            <person name="Tap J."/>
            <person name="Tims S."/>
            <person name="Ussery D.W."/>
            <person name="Yamada T."/>
            <person name="MetaHit consortium"/>
            <person name="Renault P."/>
            <person name="Sicheritz-Ponten T."/>
            <person name="Bork P."/>
            <person name="Wang J."/>
            <person name="Brunak S."/>
            <person name="Ehrlich S.D."/>
        </authorList>
    </citation>
    <scope>NUCLEOTIDE SEQUENCE [LARGE SCALE GENOMIC DNA]</scope>
</reference>
<proteinExistence type="predicted"/>
<protein>
    <submittedName>
        <fullName evidence="2">Uncharacterized protein</fullName>
    </submittedName>
</protein>
<feature type="transmembrane region" description="Helical" evidence="1">
    <location>
        <begin position="21"/>
        <end position="44"/>
    </location>
</feature>
<accession>R6WZ25</accession>
<dbReference type="EMBL" id="CBGL010000114">
    <property type="protein sequence ID" value="CDD12164.1"/>
    <property type="molecule type" value="Genomic_DNA"/>
</dbReference>
<keyword evidence="1" id="KW-1133">Transmembrane helix</keyword>
<comment type="caution">
    <text evidence="2">The sequence shown here is derived from an EMBL/GenBank/DDBJ whole genome shotgun (WGS) entry which is preliminary data.</text>
</comment>
<gene>
    <name evidence="2" type="ORF">BN587_00873</name>
</gene>
<keyword evidence="1" id="KW-0812">Transmembrane</keyword>
<organism evidence="2 3">
    <name type="scientific">Phascolarctobacterium succinatutens CAG:287</name>
    <dbReference type="NCBI Taxonomy" id="1263101"/>
    <lineage>
        <taxon>Bacteria</taxon>
        <taxon>Bacillati</taxon>
        <taxon>Bacillota</taxon>
        <taxon>Negativicutes</taxon>
        <taxon>Acidaminococcales</taxon>
        <taxon>Acidaminococcaceae</taxon>
        <taxon>Phascolarctobacterium</taxon>
    </lineage>
</organism>
<sequence>MKKYRKPCLVTQSKVKGIIPLAALSVAELAGVASVVGLAVGMAASKGSNDIVSFRSNLVLQK</sequence>
<name>R6WZ25_9FIRM</name>
<evidence type="ECO:0000256" key="1">
    <source>
        <dbReference type="SAM" id="Phobius"/>
    </source>
</evidence>
<dbReference type="Proteomes" id="UP000014937">
    <property type="component" value="Unassembled WGS sequence"/>
</dbReference>
<dbReference type="HOGENOM" id="CLU_2900253_0_0_9"/>
<dbReference type="AlphaFoldDB" id="R6WZ25"/>